<gene>
    <name evidence="10 13" type="primary">mnmA</name>
    <name evidence="13" type="ORF">ET418_05695</name>
</gene>
<evidence type="ECO:0000256" key="3">
    <source>
        <dbReference type="ARBA" id="ARBA00022679"/>
    </source>
</evidence>
<evidence type="ECO:0000256" key="7">
    <source>
        <dbReference type="ARBA" id="ARBA00022884"/>
    </source>
</evidence>
<dbReference type="Proteomes" id="UP000324298">
    <property type="component" value="Unassembled WGS sequence"/>
</dbReference>
<dbReference type="GO" id="GO:0000049">
    <property type="term" value="F:tRNA binding"/>
    <property type="evidence" value="ECO:0007669"/>
    <property type="project" value="UniProtKB-KW"/>
</dbReference>
<dbReference type="InterPro" id="IPR046884">
    <property type="entry name" value="MnmA-like_central"/>
</dbReference>
<feature type="site" description="Interaction with tRNA" evidence="10">
    <location>
        <position position="124"/>
    </location>
</feature>
<keyword evidence="5 10" id="KW-0547">Nucleotide-binding</keyword>
<dbReference type="InterPro" id="IPR004506">
    <property type="entry name" value="MnmA-like"/>
</dbReference>
<evidence type="ECO:0000259" key="12">
    <source>
        <dbReference type="Pfam" id="PF20259"/>
    </source>
</evidence>
<comment type="caution">
    <text evidence="13">The sequence shown here is derived from an EMBL/GenBank/DDBJ whole genome shotgun (WGS) entry which is preliminary data.</text>
</comment>
<feature type="binding site" evidence="10">
    <location>
        <begin position="12"/>
        <end position="19"/>
    </location>
    <ligand>
        <name>ATP</name>
        <dbReference type="ChEBI" id="CHEBI:30616"/>
    </ligand>
</feature>
<dbReference type="GO" id="GO:0103016">
    <property type="term" value="F:tRNA-uridine 2-sulfurtransferase activity"/>
    <property type="evidence" value="ECO:0007669"/>
    <property type="project" value="UniProtKB-EC"/>
</dbReference>
<dbReference type="EC" id="2.8.1.13" evidence="10"/>
<dbReference type="FunFam" id="3.40.50.620:FF:000115">
    <property type="entry name" value="tRNA-specific 2-thiouridylase MnmA"/>
    <property type="match status" value="1"/>
</dbReference>
<dbReference type="HAMAP" id="MF_00144">
    <property type="entry name" value="tRNA_thiouridyl_MnmA"/>
    <property type="match status" value="1"/>
</dbReference>
<keyword evidence="3 10" id="KW-0808">Transferase</keyword>
<evidence type="ECO:0000256" key="9">
    <source>
        <dbReference type="ARBA" id="ARBA00051542"/>
    </source>
</evidence>
<dbReference type="PANTHER" id="PTHR11933:SF5">
    <property type="entry name" value="MITOCHONDRIAL TRNA-SPECIFIC 2-THIOURIDYLASE 1"/>
    <property type="match status" value="1"/>
</dbReference>
<organism evidence="13 14">
    <name type="scientific">Oryzomonas rubra</name>
    <dbReference type="NCBI Taxonomy" id="2509454"/>
    <lineage>
        <taxon>Bacteria</taxon>
        <taxon>Pseudomonadati</taxon>
        <taxon>Thermodesulfobacteriota</taxon>
        <taxon>Desulfuromonadia</taxon>
        <taxon>Geobacterales</taxon>
        <taxon>Geobacteraceae</taxon>
        <taxon>Oryzomonas</taxon>
    </lineage>
</organism>
<dbReference type="FunFam" id="2.30.30.280:FF:000001">
    <property type="entry name" value="tRNA-specific 2-thiouridylase MnmA"/>
    <property type="match status" value="1"/>
</dbReference>
<evidence type="ECO:0000256" key="10">
    <source>
        <dbReference type="HAMAP-Rule" id="MF_00144"/>
    </source>
</evidence>
<keyword evidence="7 10" id="KW-0694">RNA-binding</keyword>
<dbReference type="NCBIfam" id="TIGR00420">
    <property type="entry name" value="trmU"/>
    <property type="match status" value="1"/>
</dbReference>
<evidence type="ECO:0000256" key="8">
    <source>
        <dbReference type="ARBA" id="ARBA00023157"/>
    </source>
</evidence>
<comment type="similarity">
    <text evidence="10">Belongs to the MnmA/TRMU family.</text>
</comment>
<evidence type="ECO:0000256" key="6">
    <source>
        <dbReference type="ARBA" id="ARBA00022840"/>
    </source>
</evidence>
<feature type="domain" description="tRNA-specific 2-thiouridylase MnmA-like central" evidence="12">
    <location>
        <begin position="215"/>
        <end position="270"/>
    </location>
</feature>
<evidence type="ECO:0000313" key="14">
    <source>
        <dbReference type="Proteomes" id="UP000324298"/>
    </source>
</evidence>
<dbReference type="Pfam" id="PF03054">
    <property type="entry name" value="tRNA_Me_trans"/>
    <property type="match status" value="1"/>
</dbReference>
<evidence type="ECO:0000313" key="13">
    <source>
        <dbReference type="EMBL" id="KAA0893309.1"/>
    </source>
</evidence>
<feature type="active site" description="Cysteine persulfide intermediate" evidence="10">
    <location>
        <position position="197"/>
    </location>
</feature>
<evidence type="ECO:0000259" key="11">
    <source>
        <dbReference type="Pfam" id="PF20258"/>
    </source>
</evidence>
<dbReference type="InterPro" id="IPR014729">
    <property type="entry name" value="Rossmann-like_a/b/a_fold"/>
</dbReference>
<feature type="domain" description="tRNA-specific 2-thiouridylase MnmA-like C-terminal" evidence="11">
    <location>
        <begin position="278"/>
        <end position="351"/>
    </location>
</feature>
<evidence type="ECO:0000256" key="1">
    <source>
        <dbReference type="ARBA" id="ARBA00022490"/>
    </source>
</evidence>
<sequence length="366" mass="39728">MDSEKKPVVAVAMSGGVDSSVTAALLKRQGYEVIGITMQLFAPRSTGSGSAAHDAAAVARHLGIPHHVIGLETDFRHLIIQDFIDEYRCGRTPNPCVRCNRYVKFGLLLEQARAVGADLLATGHYVRNTVDSAGLCHLRQARCIGKDQSYFLYTLSQEQLSQVLFPLGEMASKDEVRRLAHEFALPVADKGDSQEVCFIPDDDYVAFLEESGGLAGTPGNIVHVGGQVVGRHRGTHRYTIGQRRGLGVAWNRPLYVTAIDTDRNVVVVGEEEYLAAAGLLAAEVGWIVPPDGKEFQTACKIRYRHHPVACRVRLLPKGRCEVRFDEPQRAVTPGQSVVFYRGDEVLGGGKIAGAIGPSAPCAEETV</sequence>
<comment type="caution">
    <text evidence="10">Lacks conserved residue(s) required for the propagation of feature annotation.</text>
</comment>
<reference evidence="13 14" key="1">
    <citation type="submission" date="2019-04" db="EMBL/GenBank/DDBJ databases">
        <title>Geobacter ruber sp. nov., ferric-reducing bacteria isolated from paddy soil.</title>
        <authorList>
            <person name="Xu Z."/>
            <person name="Masuda Y."/>
            <person name="Itoh H."/>
            <person name="Senoo K."/>
        </authorList>
    </citation>
    <scope>NUCLEOTIDE SEQUENCE [LARGE SCALE GENOMIC DNA]</scope>
    <source>
        <strain evidence="13 14">Red88</strain>
    </source>
</reference>
<comment type="catalytic activity">
    <reaction evidence="9 10">
        <text>S-sulfanyl-L-cysteinyl-[protein] + uridine(34) in tRNA + AH2 + ATP = 2-thiouridine(34) in tRNA + L-cysteinyl-[protein] + A + AMP + diphosphate + H(+)</text>
        <dbReference type="Rhea" id="RHEA:47032"/>
        <dbReference type="Rhea" id="RHEA-COMP:10131"/>
        <dbReference type="Rhea" id="RHEA-COMP:11726"/>
        <dbReference type="Rhea" id="RHEA-COMP:11727"/>
        <dbReference type="Rhea" id="RHEA-COMP:11728"/>
        <dbReference type="ChEBI" id="CHEBI:13193"/>
        <dbReference type="ChEBI" id="CHEBI:15378"/>
        <dbReference type="ChEBI" id="CHEBI:17499"/>
        <dbReference type="ChEBI" id="CHEBI:29950"/>
        <dbReference type="ChEBI" id="CHEBI:30616"/>
        <dbReference type="ChEBI" id="CHEBI:33019"/>
        <dbReference type="ChEBI" id="CHEBI:61963"/>
        <dbReference type="ChEBI" id="CHEBI:65315"/>
        <dbReference type="ChEBI" id="CHEBI:87170"/>
        <dbReference type="ChEBI" id="CHEBI:456215"/>
        <dbReference type="EC" id="2.8.1.13"/>
    </reaction>
</comment>
<dbReference type="EMBL" id="SRSD01000003">
    <property type="protein sequence ID" value="KAA0893309.1"/>
    <property type="molecule type" value="Genomic_DNA"/>
</dbReference>
<feature type="site" description="Interaction with tRNA" evidence="10">
    <location>
        <position position="335"/>
    </location>
</feature>
<feature type="binding site" evidence="10">
    <location>
        <position position="38"/>
    </location>
    <ligand>
        <name>ATP</name>
        <dbReference type="ChEBI" id="CHEBI:30616"/>
    </ligand>
</feature>
<keyword evidence="8" id="KW-1015">Disulfide bond</keyword>
<dbReference type="Pfam" id="PF20259">
    <property type="entry name" value="tRNA_Me_trans_M"/>
    <property type="match status" value="1"/>
</dbReference>
<dbReference type="InterPro" id="IPR046885">
    <property type="entry name" value="MnmA-like_C"/>
</dbReference>
<dbReference type="CDD" id="cd01998">
    <property type="entry name" value="MnmA_TRMU-like"/>
    <property type="match status" value="1"/>
</dbReference>
<dbReference type="GO" id="GO:0005737">
    <property type="term" value="C:cytoplasm"/>
    <property type="evidence" value="ECO:0007669"/>
    <property type="project" value="UniProtKB-SubCell"/>
</dbReference>
<dbReference type="FunFam" id="2.40.30.10:FF:000023">
    <property type="entry name" value="tRNA-specific 2-thiouridylase MnmA"/>
    <property type="match status" value="1"/>
</dbReference>
<dbReference type="Gene3D" id="2.40.30.10">
    <property type="entry name" value="Translation factors"/>
    <property type="match status" value="1"/>
</dbReference>
<dbReference type="SUPFAM" id="SSF52402">
    <property type="entry name" value="Adenine nucleotide alpha hydrolases-like"/>
    <property type="match status" value="1"/>
</dbReference>
<protein>
    <recommendedName>
        <fullName evidence="10">tRNA-specific 2-thiouridylase MnmA</fullName>
        <ecNumber evidence="10">2.8.1.13</ecNumber>
    </recommendedName>
</protein>
<comment type="subcellular location">
    <subcellularLocation>
        <location evidence="10">Cytoplasm</location>
    </subcellularLocation>
</comment>
<comment type="function">
    <text evidence="10">Catalyzes the 2-thiolation of uridine at the wobble position (U34) of tRNA, leading to the formation of s(2)U34.</text>
</comment>
<accession>A0A5A9XMD8</accession>
<evidence type="ECO:0000256" key="2">
    <source>
        <dbReference type="ARBA" id="ARBA00022555"/>
    </source>
</evidence>
<keyword evidence="4 10" id="KW-0819">tRNA processing</keyword>
<keyword evidence="1 10" id="KW-0963">Cytoplasm</keyword>
<evidence type="ECO:0000256" key="5">
    <source>
        <dbReference type="ARBA" id="ARBA00022741"/>
    </source>
</evidence>
<keyword evidence="14" id="KW-1185">Reference proteome</keyword>
<evidence type="ECO:0000256" key="4">
    <source>
        <dbReference type="ARBA" id="ARBA00022694"/>
    </source>
</evidence>
<dbReference type="RefSeq" id="WP_149306625.1">
    <property type="nucleotide sequence ID" value="NZ_SRSD01000003.1"/>
</dbReference>
<dbReference type="PANTHER" id="PTHR11933">
    <property type="entry name" value="TRNA 5-METHYLAMINOMETHYL-2-THIOURIDYLATE -METHYLTRANSFERASE"/>
    <property type="match status" value="1"/>
</dbReference>
<name>A0A5A9XMD8_9BACT</name>
<dbReference type="OrthoDB" id="9800696at2"/>
<proteinExistence type="inferred from homology"/>
<dbReference type="Gene3D" id="2.30.30.280">
    <property type="entry name" value="Adenine nucleotide alpha hydrolases-like domains"/>
    <property type="match status" value="1"/>
</dbReference>
<feature type="active site" description="Nucleophile" evidence="10">
    <location>
        <position position="99"/>
    </location>
</feature>
<dbReference type="Pfam" id="PF20258">
    <property type="entry name" value="tRNA_Me_trans_C"/>
    <property type="match status" value="1"/>
</dbReference>
<keyword evidence="6 10" id="KW-0067">ATP-binding</keyword>
<dbReference type="InterPro" id="IPR023382">
    <property type="entry name" value="MnmA-like_central_sf"/>
</dbReference>
<keyword evidence="2 10" id="KW-0820">tRNA-binding</keyword>
<dbReference type="GO" id="GO:0002143">
    <property type="term" value="P:tRNA wobble position uridine thiolation"/>
    <property type="evidence" value="ECO:0007669"/>
    <property type="project" value="TreeGrafter"/>
</dbReference>
<feature type="binding site" evidence="10">
    <location>
        <position position="123"/>
    </location>
    <ligand>
        <name>ATP</name>
        <dbReference type="ChEBI" id="CHEBI:30616"/>
    </ligand>
</feature>
<feature type="region of interest" description="Interaction with tRNA" evidence="10">
    <location>
        <begin position="302"/>
        <end position="303"/>
    </location>
</feature>
<dbReference type="GO" id="GO:0005524">
    <property type="term" value="F:ATP binding"/>
    <property type="evidence" value="ECO:0007669"/>
    <property type="project" value="UniProtKB-KW"/>
</dbReference>
<feature type="region of interest" description="Interaction with tRNA" evidence="10">
    <location>
        <begin position="146"/>
        <end position="148"/>
    </location>
</feature>
<dbReference type="Gene3D" id="3.40.50.620">
    <property type="entry name" value="HUPs"/>
    <property type="match status" value="1"/>
</dbReference>
<dbReference type="NCBIfam" id="NF001138">
    <property type="entry name" value="PRK00143.1"/>
    <property type="match status" value="1"/>
</dbReference>
<dbReference type="AlphaFoldDB" id="A0A5A9XMD8"/>